<dbReference type="SUPFAM" id="SSF51182">
    <property type="entry name" value="RmlC-like cupins"/>
    <property type="match status" value="1"/>
</dbReference>
<accession>A0A6A6P1A2</accession>
<sequence>MPEMLISRASRAGASSILGQSAIPNAFSGNNVYIDPVLSSQGMSIANVNFAPCGRTAWHTHEDGQILRVLAGAGWVCDRGGKPVKINVGDIIWCPPGTTHWHGADDGSYMVHQAISFGGVEWLDKVADEEYGKKA</sequence>
<name>A0A6A6P1A2_9PEZI</name>
<dbReference type="Pfam" id="PF07883">
    <property type="entry name" value="Cupin_2"/>
    <property type="match status" value="1"/>
</dbReference>
<dbReference type="Proteomes" id="UP000799766">
    <property type="component" value="Unassembled WGS sequence"/>
</dbReference>
<keyword evidence="3" id="KW-1185">Reference proteome</keyword>
<organism evidence="2 3">
    <name type="scientific">Lineolata rhizophorae</name>
    <dbReference type="NCBI Taxonomy" id="578093"/>
    <lineage>
        <taxon>Eukaryota</taxon>
        <taxon>Fungi</taxon>
        <taxon>Dikarya</taxon>
        <taxon>Ascomycota</taxon>
        <taxon>Pezizomycotina</taxon>
        <taxon>Dothideomycetes</taxon>
        <taxon>Dothideomycetes incertae sedis</taxon>
        <taxon>Lineolatales</taxon>
        <taxon>Lineolataceae</taxon>
        <taxon>Lineolata</taxon>
    </lineage>
</organism>
<protein>
    <submittedName>
        <fullName evidence="2">Cupin domain-containing protein</fullName>
    </submittedName>
</protein>
<dbReference type="InterPro" id="IPR013096">
    <property type="entry name" value="Cupin_2"/>
</dbReference>
<dbReference type="CDD" id="cd02233">
    <property type="entry name" value="cupin_HNL-like"/>
    <property type="match status" value="1"/>
</dbReference>
<proteinExistence type="predicted"/>
<feature type="domain" description="Cupin type-2" evidence="1">
    <location>
        <begin position="48"/>
        <end position="106"/>
    </location>
</feature>
<reference evidence="2" key="1">
    <citation type="journal article" date="2020" name="Stud. Mycol.">
        <title>101 Dothideomycetes genomes: a test case for predicting lifestyles and emergence of pathogens.</title>
        <authorList>
            <person name="Haridas S."/>
            <person name="Albert R."/>
            <person name="Binder M."/>
            <person name="Bloem J."/>
            <person name="Labutti K."/>
            <person name="Salamov A."/>
            <person name="Andreopoulos B."/>
            <person name="Baker S."/>
            <person name="Barry K."/>
            <person name="Bills G."/>
            <person name="Bluhm B."/>
            <person name="Cannon C."/>
            <person name="Castanera R."/>
            <person name="Culley D."/>
            <person name="Daum C."/>
            <person name="Ezra D."/>
            <person name="Gonzalez J."/>
            <person name="Henrissat B."/>
            <person name="Kuo A."/>
            <person name="Liang C."/>
            <person name="Lipzen A."/>
            <person name="Lutzoni F."/>
            <person name="Magnuson J."/>
            <person name="Mondo S."/>
            <person name="Nolan M."/>
            <person name="Ohm R."/>
            <person name="Pangilinan J."/>
            <person name="Park H.-J."/>
            <person name="Ramirez L."/>
            <person name="Alfaro M."/>
            <person name="Sun H."/>
            <person name="Tritt A."/>
            <person name="Yoshinaga Y."/>
            <person name="Zwiers L.-H."/>
            <person name="Turgeon B."/>
            <person name="Goodwin S."/>
            <person name="Spatafora J."/>
            <person name="Crous P."/>
            <person name="Grigoriev I."/>
        </authorList>
    </citation>
    <scope>NUCLEOTIDE SEQUENCE</scope>
    <source>
        <strain evidence="2">ATCC 16933</strain>
    </source>
</reference>
<dbReference type="InterPro" id="IPR047263">
    <property type="entry name" value="HNL-like_cupin"/>
</dbReference>
<dbReference type="Gene3D" id="2.60.120.10">
    <property type="entry name" value="Jelly Rolls"/>
    <property type="match status" value="1"/>
</dbReference>
<dbReference type="PANTHER" id="PTHR43698">
    <property type="entry name" value="RIBD C-TERMINAL DOMAIN CONTAINING PROTEIN"/>
    <property type="match status" value="1"/>
</dbReference>
<dbReference type="InterPro" id="IPR011051">
    <property type="entry name" value="RmlC_Cupin_sf"/>
</dbReference>
<evidence type="ECO:0000313" key="3">
    <source>
        <dbReference type="Proteomes" id="UP000799766"/>
    </source>
</evidence>
<dbReference type="InterPro" id="IPR014710">
    <property type="entry name" value="RmlC-like_jellyroll"/>
</dbReference>
<dbReference type="OrthoDB" id="2096797at2759"/>
<evidence type="ECO:0000259" key="1">
    <source>
        <dbReference type="Pfam" id="PF07883"/>
    </source>
</evidence>
<dbReference type="EMBL" id="MU001679">
    <property type="protein sequence ID" value="KAF2457785.1"/>
    <property type="molecule type" value="Genomic_DNA"/>
</dbReference>
<evidence type="ECO:0000313" key="2">
    <source>
        <dbReference type="EMBL" id="KAF2457785.1"/>
    </source>
</evidence>
<dbReference type="AlphaFoldDB" id="A0A6A6P1A2"/>
<dbReference type="PANTHER" id="PTHR43698:SF1">
    <property type="entry name" value="BLL4564 PROTEIN"/>
    <property type="match status" value="1"/>
</dbReference>
<gene>
    <name evidence="2" type="ORF">BDY21DRAFT_16533</name>
</gene>